<dbReference type="EMBL" id="CP096574">
    <property type="protein sequence ID" value="UPU37497.1"/>
    <property type="molecule type" value="Genomic_DNA"/>
</dbReference>
<dbReference type="Gene3D" id="1.10.287.850">
    <property type="entry name" value="HP0062-like domain"/>
    <property type="match status" value="1"/>
</dbReference>
<dbReference type="SUPFAM" id="SSF158414">
    <property type="entry name" value="HP0062-like"/>
    <property type="match status" value="1"/>
</dbReference>
<dbReference type="RefSeq" id="WP_248647086.1">
    <property type="nucleotide sequence ID" value="NZ_CP096574.1"/>
</dbReference>
<evidence type="ECO:0000313" key="2">
    <source>
        <dbReference type="Proteomes" id="UP000831485"/>
    </source>
</evidence>
<name>A0ABY4LI07_9BACT</name>
<dbReference type="InterPro" id="IPR029013">
    <property type="entry name" value="HP0062-like_sf"/>
</dbReference>
<accession>A0ABY4LI07</accession>
<organism evidence="1 2">
    <name type="scientific">Geomonas paludis</name>
    <dbReference type="NCBI Taxonomy" id="2740185"/>
    <lineage>
        <taxon>Bacteria</taxon>
        <taxon>Pseudomonadati</taxon>
        <taxon>Thermodesulfobacteriota</taxon>
        <taxon>Desulfuromonadia</taxon>
        <taxon>Geobacterales</taxon>
        <taxon>Geobacteraceae</taxon>
        <taxon>Geomonas</taxon>
    </lineage>
</organism>
<sequence length="89" mass="10120">MTQAIGDPDELDRFAYSLTQFVDTLIEAVNTLNSGFASLGDTWQDEKRARFEDDYNVLLNQLAQFEGSVSEQVPYLHALASRLRDYLQS</sequence>
<evidence type="ECO:0008006" key="3">
    <source>
        <dbReference type="Google" id="ProtNLM"/>
    </source>
</evidence>
<dbReference type="Proteomes" id="UP000831485">
    <property type="component" value="Chromosome"/>
</dbReference>
<proteinExistence type="predicted"/>
<keyword evidence="2" id="KW-1185">Reference proteome</keyword>
<gene>
    <name evidence="1" type="ORF">M1B72_07275</name>
</gene>
<evidence type="ECO:0000313" key="1">
    <source>
        <dbReference type="EMBL" id="UPU37497.1"/>
    </source>
</evidence>
<protein>
    <recommendedName>
        <fullName evidence="3">WXG100 family type VII secretion target</fullName>
    </recommendedName>
</protein>
<reference evidence="1" key="1">
    <citation type="submission" date="2022-04" db="EMBL/GenBank/DDBJ databases">
        <authorList>
            <person name="Liu G."/>
        </authorList>
    </citation>
    <scope>NUCLEOTIDE SEQUENCE</scope>
    <source>
        <strain evidence="1">RG22</strain>
    </source>
</reference>